<feature type="transmembrane region" description="Helical" evidence="1">
    <location>
        <begin position="42"/>
        <end position="62"/>
    </location>
</feature>
<keyword evidence="2" id="KW-0150">Chloroplast</keyword>
<protein>
    <submittedName>
        <fullName evidence="2">Conserved hypothetical plastid protein</fullName>
    </submittedName>
</protein>
<organism evidence="2">
    <name type="scientific">Calliarthron tuberculosum</name>
    <name type="common">Coralline red alga</name>
    <name type="synonym">Corallina tuberculosa</name>
    <dbReference type="NCBI Taxonomy" id="48942"/>
    <lineage>
        <taxon>Eukaryota</taxon>
        <taxon>Rhodophyta</taxon>
        <taxon>Florideophyceae</taxon>
        <taxon>Corallinophycidae</taxon>
        <taxon>Corallinales</taxon>
        <taxon>Corallinaceae</taxon>
        <taxon>Corallinoideae</taxon>
        <taxon>Calliarthron</taxon>
    </lineage>
</organism>
<dbReference type="RefSeq" id="YP_007878280.1">
    <property type="nucleotide sequence ID" value="NC_021075.1"/>
</dbReference>
<feature type="transmembrane region" description="Helical" evidence="1">
    <location>
        <begin position="139"/>
        <end position="162"/>
    </location>
</feature>
<dbReference type="GeneID" id="15329254"/>
<keyword evidence="2" id="KW-0934">Plastid</keyword>
<dbReference type="AlphaFoldDB" id="M4ITW2"/>
<evidence type="ECO:0000256" key="1">
    <source>
        <dbReference type="SAM" id="Phobius"/>
    </source>
</evidence>
<geneLocation type="chloroplast" evidence="2"/>
<gene>
    <name evidence="2" type="primary">ycf92</name>
</gene>
<keyword evidence="1" id="KW-1133">Transmembrane helix</keyword>
<proteinExistence type="predicted"/>
<keyword evidence="1" id="KW-0472">Membrane</keyword>
<sequence>MIQFLELSTYDQYLYSPKSWLHSNKQNYKIFHSFLQLSLLPFMPILYILIILGICTLIFQFINIPNKVKNNIKNFFLFLLTIMCISLYYTTQARLNNTNIINNAIIKFQPLSFFSSYVNSHNNLINKILNFSIYISLPMFRLLSISIIYLFIIKIVLLTTYYEEIINLLIDKTQLAHKFLCSEKNFLIMMSSQFLKVIFLEIEKIKISYLIRGIKQNNYQQFIQYLILYSYLVKKFYNNLYKYVNCITYSLYSRSINSQSLYFLNIYDSQK</sequence>
<feature type="transmembrane region" description="Helical" evidence="1">
    <location>
        <begin position="74"/>
        <end position="91"/>
    </location>
</feature>
<keyword evidence="1" id="KW-0812">Transmembrane</keyword>
<reference evidence="2" key="1">
    <citation type="journal article" date="2013" name="PLoS ONE">
        <title>Evolution of red algal plastid genomes: ancient architectures, introns, horizontal gene transfer, and taxonomic utility of plastid markers.</title>
        <authorList>
            <person name="Janouskovec J."/>
            <person name="Liu S.-L."/>
            <person name="Martone P.T."/>
            <person name="Carre W."/>
            <person name="Leblanc C."/>
            <person name="Collen J."/>
            <person name="Keeling P.J."/>
        </authorList>
    </citation>
    <scope>NUCLEOTIDE SEQUENCE</scope>
</reference>
<name>M4ITW2_CALTB</name>
<dbReference type="EMBL" id="KC153978">
    <property type="protein sequence ID" value="AGA63891.1"/>
    <property type="molecule type" value="Genomic_DNA"/>
</dbReference>
<evidence type="ECO:0000313" key="2">
    <source>
        <dbReference type="EMBL" id="AGA63891.1"/>
    </source>
</evidence>
<accession>M4ITW2</accession>